<reference evidence="1 2" key="1">
    <citation type="submission" date="2019-01" db="EMBL/GenBank/DDBJ databases">
        <title>Sequencing of cultivated peanut Arachis hypogaea provides insights into genome evolution and oil improvement.</title>
        <authorList>
            <person name="Chen X."/>
        </authorList>
    </citation>
    <scope>NUCLEOTIDE SEQUENCE [LARGE SCALE GENOMIC DNA]</scope>
    <source>
        <strain evidence="2">cv. Fuhuasheng</strain>
        <tissue evidence="1">Leaves</tissue>
    </source>
</reference>
<sequence length="287" mass="33157">MQEMFSMYIKIRTQISFIKLYIEFEQSEADRNIEREDYNIDSGKKFESNYEIVGPDGDEDQGNDTMEANVIDVANVLGNEHPFEEPSFMRTFNLEAMHAPEFPKYMNADGEFAVEMKFSSKKTVIIVMKDYTIRRGVDYRVYESELLTFYAKIFEDGSRGHTTMNLVECINSVFKGACNFPITALVKATFYMFNELFTRKRAEAEAWINAGHVFSNLVTSKLHANQLPSRNIQVNYFAGRMKYLKCVRCQVEWSMPLTSVDNDVTVASSRLTEFHVDMCLHILQING</sequence>
<organism evidence="1 2">
    <name type="scientific">Arachis hypogaea</name>
    <name type="common">Peanut</name>
    <dbReference type="NCBI Taxonomy" id="3818"/>
    <lineage>
        <taxon>Eukaryota</taxon>
        <taxon>Viridiplantae</taxon>
        <taxon>Streptophyta</taxon>
        <taxon>Embryophyta</taxon>
        <taxon>Tracheophyta</taxon>
        <taxon>Spermatophyta</taxon>
        <taxon>Magnoliopsida</taxon>
        <taxon>eudicotyledons</taxon>
        <taxon>Gunneridae</taxon>
        <taxon>Pentapetalae</taxon>
        <taxon>rosids</taxon>
        <taxon>fabids</taxon>
        <taxon>Fabales</taxon>
        <taxon>Fabaceae</taxon>
        <taxon>Papilionoideae</taxon>
        <taxon>50 kb inversion clade</taxon>
        <taxon>dalbergioids sensu lato</taxon>
        <taxon>Dalbergieae</taxon>
        <taxon>Pterocarpus clade</taxon>
        <taxon>Arachis</taxon>
    </lineage>
</organism>
<comment type="caution">
    <text evidence="1">The sequence shown here is derived from an EMBL/GenBank/DDBJ whole genome shotgun (WGS) entry which is preliminary data.</text>
</comment>
<dbReference type="EMBL" id="SDMP01000013">
    <property type="protein sequence ID" value="RYR21106.1"/>
    <property type="molecule type" value="Genomic_DNA"/>
</dbReference>
<accession>A0A445A3V2</accession>
<evidence type="ECO:0000313" key="2">
    <source>
        <dbReference type="Proteomes" id="UP000289738"/>
    </source>
</evidence>
<keyword evidence="2" id="KW-1185">Reference proteome</keyword>
<dbReference type="Proteomes" id="UP000289738">
    <property type="component" value="Chromosome B03"/>
</dbReference>
<dbReference type="AlphaFoldDB" id="A0A445A3V2"/>
<evidence type="ECO:0000313" key="1">
    <source>
        <dbReference type="EMBL" id="RYR21106.1"/>
    </source>
</evidence>
<name>A0A445A3V2_ARAHY</name>
<gene>
    <name evidence="1" type="ORF">Ahy_B03g066363</name>
</gene>
<evidence type="ECO:0008006" key="3">
    <source>
        <dbReference type="Google" id="ProtNLM"/>
    </source>
</evidence>
<proteinExistence type="predicted"/>
<protein>
    <recommendedName>
        <fullName evidence="3">Transposase MuDR plant domain-containing protein</fullName>
    </recommendedName>
</protein>